<comment type="similarity">
    <text evidence="2">Belongs to the AspA/AstE family. Aspartoacylase subfamily.</text>
</comment>
<evidence type="ECO:0000313" key="10">
    <source>
        <dbReference type="Proteomes" id="UP000237350"/>
    </source>
</evidence>
<keyword evidence="10" id="KW-1185">Reference proteome</keyword>
<protein>
    <recommendedName>
        <fullName evidence="11">Aspartoacylase</fullName>
    </recommendedName>
</protein>
<evidence type="ECO:0000313" key="9">
    <source>
        <dbReference type="EMBL" id="POR00979.1"/>
    </source>
</evidence>
<dbReference type="PANTHER" id="PTHR15162">
    <property type="entry name" value="ASPARTOACYLASE"/>
    <property type="match status" value="1"/>
</dbReference>
<comment type="cofactor">
    <cofactor evidence="1">
        <name>Zn(2+)</name>
        <dbReference type="ChEBI" id="CHEBI:29105"/>
    </cofactor>
</comment>
<dbReference type="GO" id="GO:0005829">
    <property type="term" value="C:cytosol"/>
    <property type="evidence" value="ECO:0007669"/>
    <property type="project" value="TreeGrafter"/>
</dbReference>
<evidence type="ECO:0000259" key="8">
    <source>
        <dbReference type="Pfam" id="PF24827"/>
    </source>
</evidence>
<dbReference type="OrthoDB" id="531770at2"/>
<dbReference type="AlphaFoldDB" id="A0A2S4JN73"/>
<proteinExistence type="inferred from homology"/>
<evidence type="ECO:0000256" key="3">
    <source>
        <dbReference type="ARBA" id="ARBA00022723"/>
    </source>
</evidence>
<evidence type="ECO:0000256" key="6">
    <source>
        <dbReference type="SAM" id="MobiDB-lite"/>
    </source>
</evidence>
<evidence type="ECO:0000256" key="4">
    <source>
        <dbReference type="ARBA" id="ARBA00022801"/>
    </source>
</evidence>
<sequence>MRRSDHHLLSSFVVTSAALCGGTHGNELTGITCVRRRQEQFPALSPLPGPLPGATAAETFQLIPLIANPGAAERNRRYLDFDLNRCFGAEDLCRDWSDYERQRAEVLNRRFGPKGSADPACQLLIDLHTTTAELGPTVIINEEDLFARLLAAAVQAEIPHLRILSYFAPREGTPTGETTGAEKPGTGTQGDKIPGGGGPGASHRPGDYPYLAEITSSGIEVEIGPIAQGTLRGDIQIMNERIVNALVATVDRWNRDEPLELPGTITVYRFTGDQDYPRDHRGRITAMIHPEFQGRDFQPLTPGVPLFLDFQGHTIPYEGPAGLRPVFINEASYYEKHTAFTLTEEQTLPLVPPDLRGP</sequence>
<dbReference type="Proteomes" id="UP000237350">
    <property type="component" value="Unassembled WGS sequence"/>
</dbReference>
<evidence type="ECO:0000256" key="2">
    <source>
        <dbReference type="ARBA" id="ARBA00006173"/>
    </source>
</evidence>
<dbReference type="Pfam" id="PF04952">
    <property type="entry name" value="AstE_AspA_hybrid"/>
    <property type="match status" value="1"/>
</dbReference>
<comment type="caution">
    <text evidence="9">The sequence shown here is derived from an EMBL/GenBank/DDBJ whole genome shotgun (WGS) entry which is preliminary data.</text>
</comment>
<feature type="domain" description="AstE/AspA barrel-sandwich hybrid" evidence="7">
    <location>
        <begin position="264"/>
        <end position="344"/>
    </location>
</feature>
<evidence type="ECO:0000259" key="7">
    <source>
        <dbReference type="Pfam" id="PF04952"/>
    </source>
</evidence>
<dbReference type="HAMAP" id="MF_00704">
    <property type="entry name" value="Aspartoacylase"/>
    <property type="match status" value="1"/>
</dbReference>
<gene>
    <name evidence="9" type="ORF">AU468_08900</name>
</gene>
<dbReference type="PANTHER" id="PTHR15162:SF7">
    <property type="entry name" value="SUCCINYLGLUTAMATE DESUCCINYLASE"/>
    <property type="match status" value="1"/>
</dbReference>
<keyword evidence="4" id="KW-0378">Hydrolase</keyword>
<keyword evidence="5" id="KW-0862">Zinc</keyword>
<evidence type="ECO:0000256" key="1">
    <source>
        <dbReference type="ARBA" id="ARBA00001947"/>
    </source>
</evidence>
<organism evidence="9 10">
    <name type="scientific">Alkalispirochaeta sphaeroplastigenens</name>
    <dbReference type="NCBI Taxonomy" id="1187066"/>
    <lineage>
        <taxon>Bacteria</taxon>
        <taxon>Pseudomonadati</taxon>
        <taxon>Spirochaetota</taxon>
        <taxon>Spirochaetia</taxon>
        <taxon>Spirochaetales</taxon>
        <taxon>Spirochaetaceae</taxon>
        <taxon>Alkalispirochaeta</taxon>
    </lineage>
</organism>
<keyword evidence="3" id="KW-0479">Metal-binding</keyword>
<accession>A0A2S4JN73</accession>
<dbReference type="GO" id="GO:0016788">
    <property type="term" value="F:hydrolase activity, acting on ester bonds"/>
    <property type="evidence" value="ECO:0007669"/>
    <property type="project" value="InterPro"/>
</dbReference>
<dbReference type="GO" id="GO:0016811">
    <property type="term" value="F:hydrolase activity, acting on carbon-nitrogen (but not peptide) bonds, in linear amides"/>
    <property type="evidence" value="ECO:0007669"/>
    <property type="project" value="InterPro"/>
</dbReference>
<dbReference type="SUPFAM" id="SSF53187">
    <property type="entry name" value="Zn-dependent exopeptidases"/>
    <property type="match status" value="1"/>
</dbReference>
<evidence type="ECO:0000256" key="5">
    <source>
        <dbReference type="ARBA" id="ARBA00022833"/>
    </source>
</evidence>
<reference evidence="10" key="1">
    <citation type="submission" date="2015-12" db="EMBL/GenBank/DDBJ databases">
        <authorList>
            <person name="Lodha T.D."/>
            <person name="Chintalapati S."/>
            <person name="Chintalapati V.R."/>
            <person name="Sravanthi T."/>
        </authorList>
    </citation>
    <scope>NUCLEOTIDE SEQUENCE [LARGE SCALE GENOMIC DNA]</scope>
    <source>
        <strain evidence="10">JC133</strain>
    </source>
</reference>
<evidence type="ECO:0008006" key="11">
    <source>
        <dbReference type="Google" id="ProtNLM"/>
    </source>
</evidence>
<dbReference type="Pfam" id="PF24827">
    <property type="entry name" value="AstE_AspA_cat"/>
    <property type="match status" value="1"/>
</dbReference>
<feature type="region of interest" description="Disordered" evidence="6">
    <location>
        <begin position="172"/>
        <end position="206"/>
    </location>
</feature>
<dbReference type="InterPro" id="IPR050178">
    <property type="entry name" value="AspA/AstE_fam"/>
</dbReference>
<dbReference type="RefSeq" id="WP_103680408.1">
    <property type="nucleotide sequence ID" value="NZ_LPWH01000070.1"/>
</dbReference>
<dbReference type="InterPro" id="IPR007036">
    <property type="entry name" value="Aste_AspA_hybrid_dom"/>
</dbReference>
<name>A0A2S4JN73_9SPIO</name>
<dbReference type="Gene3D" id="3.40.630.10">
    <property type="entry name" value="Zn peptidases"/>
    <property type="match status" value="2"/>
</dbReference>
<dbReference type="EMBL" id="LPWH01000070">
    <property type="protein sequence ID" value="POR00979.1"/>
    <property type="molecule type" value="Genomic_DNA"/>
</dbReference>
<dbReference type="GO" id="GO:0046872">
    <property type="term" value="F:metal ion binding"/>
    <property type="evidence" value="ECO:0007669"/>
    <property type="project" value="UniProtKB-KW"/>
</dbReference>
<feature type="compositionally biased region" description="Low complexity" evidence="6">
    <location>
        <begin position="172"/>
        <end position="192"/>
    </location>
</feature>
<dbReference type="InterPro" id="IPR055438">
    <property type="entry name" value="AstE_AspA_cat"/>
</dbReference>
<dbReference type="InterPro" id="IPR016708">
    <property type="entry name" value="Aspartoacylase"/>
</dbReference>
<feature type="domain" description="Succinylglutamate desuccinylase/Aspartoacylase catalytic" evidence="8">
    <location>
        <begin position="16"/>
        <end position="171"/>
    </location>
</feature>